<keyword evidence="7" id="KW-1185">Reference proteome</keyword>
<dbReference type="Proteomes" id="UP000189177">
    <property type="component" value="Unassembled WGS sequence"/>
</dbReference>
<gene>
    <name evidence="6" type="ORF">B1A74_01445</name>
</gene>
<dbReference type="Pfam" id="PF00072">
    <property type="entry name" value="Response_reg"/>
    <property type="match status" value="1"/>
</dbReference>
<comment type="caution">
    <text evidence="6">The sequence shown here is derived from an EMBL/GenBank/DDBJ whole genome shotgun (WGS) entry which is preliminary data.</text>
</comment>
<name>A0A1V3A1P0_9GAMM</name>
<protein>
    <submittedName>
        <fullName evidence="6">Response regulator</fullName>
    </submittedName>
</protein>
<keyword evidence="4" id="KW-1133">Transmembrane helix</keyword>
<feature type="region of interest" description="Disordered" evidence="3">
    <location>
        <begin position="275"/>
        <end position="326"/>
    </location>
</feature>
<feature type="compositionally biased region" description="Basic and acidic residues" evidence="3">
    <location>
        <begin position="206"/>
        <end position="229"/>
    </location>
</feature>
<dbReference type="GO" id="GO:0000160">
    <property type="term" value="P:phosphorelay signal transduction system"/>
    <property type="evidence" value="ECO:0007669"/>
    <property type="project" value="InterPro"/>
</dbReference>
<keyword evidence="4" id="KW-0472">Membrane</keyword>
<dbReference type="RefSeq" id="WP_018947052.1">
    <property type="nucleotide sequence ID" value="NZ_MUZR01000004.1"/>
</dbReference>
<dbReference type="PANTHER" id="PTHR44591">
    <property type="entry name" value="STRESS RESPONSE REGULATOR PROTEIN 1"/>
    <property type="match status" value="1"/>
</dbReference>
<feature type="region of interest" description="Disordered" evidence="3">
    <location>
        <begin position="206"/>
        <end position="256"/>
    </location>
</feature>
<feature type="region of interest" description="Disordered" evidence="3">
    <location>
        <begin position="1"/>
        <end position="20"/>
    </location>
</feature>
<evidence type="ECO:0000256" key="3">
    <source>
        <dbReference type="SAM" id="MobiDB-lite"/>
    </source>
</evidence>
<dbReference type="PROSITE" id="PS50110">
    <property type="entry name" value="RESPONSE_REGULATORY"/>
    <property type="match status" value="1"/>
</dbReference>
<accession>A0A1V3A1P0</accession>
<evidence type="ECO:0000313" key="6">
    <source>
        <dbReference type="EMBL" id="OOC11308.1"/>
    </source>
</evidence>
<dbReference type="OrthoDB" id="9812260at2"/>
<dbReference type="AlphaFoldDB" id="A0A1V3A1P0"/>
<dbReference type="PANTHER" id="PTHR44591:SF23">
    <property type="entry name" value="CHEY SUBFAMILY"/>
    <property type="match status" value="1"/>
</dbReference>
<dbReference type="InterPro" id="IPR050595">
    <property type="entry name" value="Bact_response_regulator"/>
</dbReference>
<feature type="compositionally biased region" description="Basic and acidic residues" evidence="3">
    <location>
        <begin position="275"/>
        <end position="302"/>
    </location>
</feature>
<feature type="compositionally biased region" description="Low complexity" evidence="3">
    <location>
        <begin position="230"/>
        <end position="248"/>
    </location>
</feature>
<reference evidence="6 7" key="1">
    <citation type="submission" date="2017-02" db="EMBL/GenBank/DDBJ databases">
        <title>Genomic diversity within the haloalkaliphilic genus Thioalkalivibrio.</title>
        <authorList>
            <person name="Ahn A.-C."/>
            <person name="Meier-Kolthoff J."/>
            <person name="Overmars L."/>
            <person name="Richter M."/>
            <person name="Woyke T."/>
            <person name="Sorokin D.Y."/>
            <person name="Muyzer G."/>
        </authorList>
    </citation>
    <scope>NUCLEOTIDE SEQUENCE [LARGE SCALE GENOMIC DNA]</scope>
    <source>
        <strain evidence="6 7">HL17</strain>
    </source>
</reference>
<evidence type="ECO:0000256" key="2">
    <source>
        <dbReference type="PROSITE-ProRule" id="PRU00169"/>
    </source>
</evidence>
<evidence type="ECO:0000256" key="4">
    <source>
        <dbReference type="SAM" id="Phobius"/>
    </source>
</evidence>
<dbReference type="InterPro" id="IPR001789">
    <property type="entry name" value="Sig_transdc_resp-reg_receiver"/>
</dbReference>
<feature type="transmembrane region" description="Helical" evidence="4">
    <location>
        <begin position="406"/>
        <end position="427"/>
    </location>
</feature>
<evidence type="ECO:0000259" key="5">
    <source>
        <dbReference type="PROSITE" id="PS50110"/>
    </source>
</evidence>
<feature type="modified residue" description="4-aspartylphosphate" evidence="2">
    <location>
        <position position="71"/>
    </location>
</feature>
<dbReference type="SMART" id="SM00448">
    <property type="entry name" value="REC"/>
    <property type="match status" value="1"/>
</dbReference>
<keyword evidence="1 2" id="KW-0597">Phosphoprotein</keyword>
<feature type="region of interest" description="Disordered" evidence="3">
    <location>
        <begin position="362"/>
        <end position="398"/>
    </location>
</feature>
<feature type="domain" description="Response regulatory" evidence="5">
    <location>
        <begin position="22"/>
        <end position="141"/>
    </location>
</feature>
<dbReference type="Gene3D" id="3.40.50.2300">
    <property type="match status" value="1"/>
</dbReference>
<evidence type="ECO:0000256" key="1">
    <source>
        <dbReference type="ARBA" id="ARBA00022553"/>
    </source>
</evidence>
<dbReference type="SUPFAM" id="SSF52172">
    <property type="entry name" value="CheY-like"/>
    <property type="match status" value="1"/>
</dbReference>
<proteinExistence type="predicted"/>
<organism evidence="6 7">
    <name type="scientific">Thioalkalivibrio halophilus</name>
    <dbReference type="NCBI Taxonomy" id="252474"/>
    <lineage>
        <taxon>Bacteria</taxon>
        <taxon>Pseudomonadati</taxon>
        <taxon>Pseudomonadota</taxon>
        <taxon>Gammaproteobacteria</taxon>
        <taxon>Chromatiales</taxon>
        <taxon>Ectothiorhodospiraceae</taxon>
        <taxon>Thioalkalivibrio</taxon>
    </lineage>
</organism>
<dbReference type="STRING" id="252474.B1A74_01445"/>
<keyword evidence="4" id="KW-0812">Transmembrane</keyword>
<evidence type="ECO:0000313" key="7">
    <source>
        <dbReference type="Proteomes" id="UP000189177"/>
    </source>
</evidence>
<sequence>MAEAVTSETPGAGAGKGGPRTAVLVVDDSKVIRVALQRILRDTHTVYEAADGEEAWARMQEQNDIGLVLTDLSMPKLDGQDLLMRIRDGADGVPADLPVGIVTGQENDEQSEEDWRSMGANAVLKKPFVPGRVREVVAELLPEHAAPDEETEAELRHLRDEVERLRRELMLRQSSSGDRELHNELERLRQALAESRDDATAAYQRADEYEEKSRSLEQELEEARQRLSEASETLEQAQEQSAEEAGAASDDDRQQRVTELEGEVIRLEHELVELERERDKAREERDAANKTAERLRRERNQQTERASAAETAQHELKTQCSDQGSTLGQLRASLEQRERELSEAVHKNKSLRARIRDLELELNGGPKAAPVAEESSTDQGGEPPTPTGSGKASFDPPSDRLWSRPWFRGVLVAAVLAVIFLGVLIYLRGF</sequence>
<dbReference type="EMBL" id="MUZR01000004">
    <property type="protein sequence ID" value="OOC11308.1"/>
    <property type="molecule type" value="Genomic_DNA"/>
</dbReference>
<dbReference type="InterPro" id="IPR011006">
    <property type="entry name" value="CheY-like_superfamily"/>
</dbReference>